<dbReference type="EnsemblMetazoa" id="Aqu2.1.06842_001">
    <property type="protein sequence ID" value="Aqu2.1.06842_001"/>
    <property type="gene ID" value="Aqu2.1.06842"/>
</dbReference>
<sequence length="92" mass="10047">MMAGCTTAEESPLSRRQFVHIQVLASRNGEIGLVNRSNAGGSGQYDEFVSFTDFTFDLKYAVKSPEGMPLLFGFVYTVKTTDKLVFALAIAS</sequence>
<dbReference type="InParanoid" id="A0A1X7SXF6"/>
<name>A0A1X7SXF6_AMPQE</name>
<protein>
    <submittedName>
        <fullName evidence="1">Uncharacterized protein</fullName>
    </submittedName>
</protein>
<proteinExistence type="predicted"/>
<evidence type="ECO:0000313" key="1">
    <source>
        <dbReference type="EnsemblMetazoa" id="Aqu2.1.06842_001"/>
    </source>
</evidence>
<organism evidence="1">
    <name type="scientific">Amphimedon queenslandica</name>
    <name type="common">Sponge</name>
    <dbReference type="NCBI Taxonomy" id="400682"/>
    <lineage>
        <taxon>Eukaryota</taxon>
        <taxon>Metazoa</taxon>
        <taxon>Porifera</taxon>
        <taxon>Demospongiae</taxon>
        <taxon>Heteroscleromorpha</taxon>
        <taxon>Haplosclerida</taxon>
        <taxon>Niphatidae</taxon>
        <taxon>Amphimedon</taxon>
    </lineage>
</organism>
<reference evidence="1" key="1">
    <citation type="submission" date="2017-05" db="UniProtKB">
        <authorList>
            <consortium name="EnsemblMetazoa"/>
        </authorList>
    </citation>
    <scope>IDENTIFICATION</scope>
</reference>
<dbReference type="AlphaFoldDB" id="A0A1X7SXF6"/>
<accession>A0A1X7SXF6</accession>